<proteinExistence type="predicted"/>
<evidence type="ECO:0000313" key="3">
    <source>
        <dbReference type="Proteomes" id="UP000815325"/>
    </source>
</evidence>
<feature type="region of interest" description="Disordered" evidence="1">
    <location>
        <begin position="94"/>
        <end position="126"/>
    </location>
</feature>
<sequence length="301" mass="31249">GHPHPLFCGRGAWRRFAAGVPPSRSSLQRQPPKDGSPRQPSVPRTAQGAPRAAWGPLLQGARAIGGHGGLARQRAQQPEARAGPGIQLDADLAALGITPPSPPDPHTHYPIFPSTDGSTPSSRGAPLGLDPQLGTFINPSAAFPSMGVLPHAHTMAASPDWGRPTVGTHALHAVPPEGHDLGPAQTGPRPQATAHRYSSPRSSGRQQDVTAAQVQRVGGLPSGGDGGPEHLGVSHTAGAAGAAVYGQHEQLQPRMQQQQQPQQWSSGHAAPALHAQRQARPGVGELRKRFGGLGCSAEVQW</sequence>
<feature type="region of interest" description="Disordered" evidence="1">
    <location>
        <begin position="247"/>
        <end position="280"/>
    </location>
</feature>
<dbReference type="EMBL" id="MU071598">
    <property type="protein sequence ID" value="KAF5825958.1"/>
    <property type="molecule type" value="Genomic_DNA"/>
</dbReference>
<feature type="non-terminal residue" evidence="2">
    <location>
        <position position="1"/>
    </location>
</feature>
<accession>A0ABQ7FU65</accession>
<name>A0ABQ7FU65_DUNSA</name>
<evidence type="ECO:0000256" key="1">
    <source>
        <dbReference type="SAM" id="MobiDB-lite"/>
    </source>
</evidence>
<evidence type="ECO:0000313" key="2">
    <source>
        <dbReference type="EMBL" id="KAF5825958.1"/>
    </source>
</evidence>
<organism evidence="2 3">
    <name type="scientific">Dunaliella salina</name>
    <name type="common">Green alga</name>
    <name type="synonym">Protococcus salinus</name>
    <dbReference type="NCBI Taxonomy" id="3046"/>
    <lineage>
        <taxon>Eukaryota</taxon>
        <taxon>Viridiplantae</taxon>
        <taxon>Chlorophyta</taxon>
        <taxon>core chlorophytes</taxon>
        <taxon>Chlorophyceae</taxon>
        <taxon>CS clade</taxon>
        <taxon>Chlamydomonadales</taxon>
        <taxon>Dunaliellaceae</taxon>
        <taxon>Dunaliella</taxon>
    </lineage>
</organism>
<dbReference type="Proteomes" id="UP000815325">
    <property type="component" value="Unassembled WGS sequence"/>
</dbReference>
<feature type="compositionally biased region" description="Polar residues" evidence="1">
    <location>
        <begin position="199"/>
        <end position="212"/>
    </location>
</feature>
<protein>
    <submittedName>
        <fullName evidence="2">Uncharacterized protein</fullName>
    </submittedName>
</protein>
<keyword evidence="3" id="KW-1185">Reference proteome</keyword>
<feature type="compositionally biased region" description="Low complexity" evidence="1">
    <location>
        <begin position="247"/>
        <end position="263"/>
    </location>
</feature>
<feature type="region of interest" description="Disordered" evidence="1">
    <location>
        <begin position="19"/>
        <end position="56"/>
    </location>
</feature>
<comment type="caution">
    <text evidence="2">The sequence shown here is derived from an EMBL/GenBank/DDBJ whole genome shotgun (WGS) entry which is preliminary data.</text>
</comment>
<feature type="compositionally biased region" description="Low complexity" evidence="1">
    <location>
        <begin position="21"/>
        <end position="30"/>
    </location>
</feature>
<feature type="region of interest" description="Disordered" evidence="1">
    <location>
        <begin position="162"/>
        <end position="212"/>
    </location>
</feature>
<reference evidence="2" key="1">
    <citation type="submission" date="2017-08" db="EMBL/GenBank/DDBJ databases">
        <authorList>
            <person name="Polle J.E."/>
            <person name="Barry K."/>
            <person name="Cushman J."/>
            <person name="Schmutz J."/>
            <person name="Tran D."/>
            <person name="Hathwaick L.T."/>
            <person name="Yim W.C."/>
            <person name="Jenkins J."/>
            <person name="Mckie-Krisberg Z.M."/>
            <person name="Prochnik S."/>
            <person name="Lindquist E."/>
            <person name="Dockter R.B."/>
            <person name="Adam C."/>
            <person name="Molina H."/>
            <person name="Bunkerborg J."/>
            <person name="Jin E."/>
            <person name="Buchheim M."/>
            <person name="Magnuson J."/>
        </authorList>
    </citation>
    <scope>NUCLEOTIDE SEQUENCE</scope>
    <source>
        <strain evidence="2">CCAP 19/18</strain>
    </source>
</reference>
<gene>
    <name evidence="2" type="ORF">DUNSADRAFT_5671</name>
</gene>